<proteinExistence type="predicted"/>
<evidence type="ECO:0000313" key="5">
    <source>
        <dbReference type="Proteomes" id="UP001500665"/>
    </source>
</evidence>
<evidence type="ECO:0000256" key="2">
    <source>
        <dbReference type="SAM" id="Phobius"/>
    </source>
</evidence>
<name>A0ABP4CHH7_9ACTN</name>
<dbReference type="Pfam" id="PF00174">
    <property type="entry name" value="Oxidored_molyb"/>
    <property type="match status" value="1"/>
</dbReference>
<reference evidence="5" key="1">
    <citation type="journal article" date="2019" name="Int. J. Syst. Evol. Microbiol.">
        <title>The Global Catalogue of Microorganisms (GCM) 10K type strain sequencing project: providing services to taxonomists for standard genome sequencing and annotation.</title>
        <authorList>
            <consortium name="The Broad Institute Genomics Platform"/>
            <consortium name="The Broad Institute Genome Sequencing Center for Infectious Disease"/>
            <person name="Wu L."/>
            <person name="Ma J."/>
        </authorList>
    </citation>
    <scope>NUCLEOTIDE SEQUENCE [LARGE SCALE GENOMIC DNA]</scope>
    <source>
        <strain evidence="5">JCM 10696</strain>
    </source>
</reference>
<feature type="transmembrane region" description="Helical" evidence="2">
    <location>
        <begin position="126"/>
        <end position="142"/>
    </location>
</feature>
<feature type="transmembrane region" description="Helical" evidence="2">
    <location>
        <begin position="99"/>
        <end position="119"/>
    </location>
</feature>
<feature type="transmembrane region" description="Helical" evidence="2">
    <location>
        <begin position="148"/>
        <end position="166"/>
    </location>
</feature>
<evidence type="ECO:0000259" key="3">
    <source>
        <dbReference type="Pfam" id="PF00174"/>
    </source>
</evidence>
<organism evidence="4 5">
    <name type="scientific">Actinocorallia libanotica</name>
    <dbReference type="NCBI Taxonomy" id="46162"/>
    <lineage>
        <taxon>Bacteria</taxon>
        <taxon>Bacillati</taxon>
        <taxon>Actinomycetota</taxon>
        <taxon>Actinomycetes</taxon>
        <taxon>Streptosporangiales</taxon>
        <taxon>Thermomonosporaceae</taxon>
        <taxon>Actinocorallia</taxon>
    </lineage>
</organism>
<dbReference type="EMBL" id="BAAAHH010000062">
    <property type="protein sequence ID" value="GAA0969239.1"/>
    <property type="molecule type" value="Genomic_DNA"/>
</dbReference>
<dbReference type="PANTHER" id="PTHR19372:SF7">
    <property type="entry name" value="SULFITE OXIDASE, MITOCHONDRIAL"/>
    <property type="match status" value="1"/>
</dbReference>
<dbReference type="InterPro" id="IPR036374">
    <property type="entry name" value="OxRdtase_Mopterin-bd_sf"/>
</dbReference>
<dbReference type="InterPro" id="IPR014756">
    <property type="entry name" value="Ig_E-set"/>
</dbReference>
<dbReference type="SUPFAM" id="SSF81296">
    <property type="entry name" value="E set domains"/>
    <property type="match status" value="1"/>
</dbReference>
<dbReference type="Gene3D" id="2.60.40.650">
    <property type="match status" value="1"/>
</dbReference>
<dbReference type="Gene3D" id="3.90.420.10">
    <property type="entry name" value="Oxidoreductase, molybdopterin-binding domain"/>
    <property type="match status" value="1"/>
</dbReference>
<keyword evidence="2" id="KW-1133">Transmembrane helix</keyword>
<keyword evidence="5" id="KW-1185">Reference proteome</keyword>
<protein>
    <submittedName>
        <fullName evidence="4">Sulfite oxidase</fullName>
    </submittedName>
</protein>
<evidence type="ECO:0000313" key="4">
    <source>
        <dbReference type="EMBL" id="GAA0969239.1"/>
    </source>
</evidence>
<feature type="transmembrane region" description="Helical" evidence="2">
    <location>
        <begin position="230"/>
        <end position="252"/>
    </location>
</feature>
<comment type="caution">
    <text evidence="4">The sequence shown here is derived from an EMBL/GenBank/DDBJ whole genome shotgun (WGS) entry which is preliminary data.</text>
</comment>
<keyword evidence="2" id="KW-0472">Membrane</keyword>
<feature type="region of interest" description="Disordered" evidence="1">
    <location>
        <begin position="547"/>
        <end position="567"/>
    </location>
</feature>
<keyword evidence="2" id="KW-0812">Transmembrane</keyword>
<dbReference type="Proteomes" id="UP001500665">
    <property type="component" value="Unassembled WGS sequence"/>
</dbReference>
<accession>A0ABP4CHH7</accession>
<gene>
    <name evidence="4" type="ORF">GCM10009550_75750</name>
</gene>
<dbReference type="PANTHER" id="PTHR19372">
    <property type="entry name" value="SULFITE REDUCTASE"/>
    <property type="match status" value="1"/>
</dbReference>
<sequence>MATVRDPLERFPEIFLRGTNPLPRLRRIKGVRTGRGRIRTAVGGLVAAVVAAGVAEPLAVLAGPRPGPLAAVGSVVVDGAPEGLKRLAIRSFGENDKQVLLACVVVVVLLLAGMLGLVARHRPARAMAGVCALGLVGAAAVLTRPGAALLDAVPVLVGALAGAVVLRTLSATRSVALPLNPSPVDALSAAPPDGVTAVGVSPAASRDGETAEDIAQESGHDREWVVGRRLFLAGTAGAFTVAAGGLSLGGVLRGRRSVEAARRAVRLPRPARPAAPLPAGVDLRLPGLSPFVTPNRDFYRVDTALVLPQVDPAAWTLRVHGLVERPLELSFDELLRRPLVEHDITLTCVSNEVGGPYVGHARWLGLPLAGLLREAGVRAGADQLLSRSADGWTCGTPLVSVLDGRQALLAVGMNGEPLPVAHGFPARLVVPGLYGYSSATKWVVDLEVTRFTDTEAYWVARGYAEDAPVKTLTRIDVPRPLRRLPSGRTVVAGVSWAQRRGIAAVEVRVDGGPWRQARLAPVPGTDTWRQWVLEWDATPGTHRIEARATDATGATQPPTRVPPFPDGATGWHSVVVTVI</sequence>
<dbReference type="SUPFAM" id="SSF56524">
    <property type="entry name" value="Oxidoreductase molybdopterin-binding domain"/>
    <property type="match status" value="1"/>
</dbReference>
<dbReference type="InterPro" id="IPR000572">
    <property type="entry name" value="OxRdtase_Mopterin-bd_dom"/>
</dbReference>
<feature type="domain" description="Oxidoreductase molybdopterin-binding" evidence="3">
    <location>
        <begin position="307"/>
        <end position="455"/>
    </location>
</feature>
<evidence type="ECO:0000256" key="1">
    <source>
        <dbReference type="SAM" id="MobiDB-lite"/>
    </source>
</evidence>
<feature type="transmembrane region" description="Helical" evidence="2">
    <location>
        <begin position="36"/>
        <end position="55"/>
    </location>
</feature>